<sequence length="350" mass="40316">MKIYTKYFIKRSFLISFFIFTIFALLDLSFNFLSELENISPEYTFLHALKFVLLSMPHNAISFLEGACLLGVMISLGISHQEGNLNVLRSSGQSPLIIVLKSSIGSIILVISLLALDEISFREIHLNSEIEKNIKLNKQLKNVSDTQWIKDKDSYLSFSNIIDDTIYNVKFVKTNLEKTLYTKMSDSALISDDKVLFDKTLQIKNYNTSNQNLDIYEDFSFPLVVKIPFKNIENLSLFEISNYQKLIQESMIKDDLLFKLHLDKSFYKRLFYPFSILVLLIFFGSFIFASLRDSSPASRIVFAFVGGFLYKVIQDFSISFFISYGYSVAIGVILPSFIILIMTTYLYKKI</sequence>
<dbReference type="PANTHER" id="PTHR33529:SF6">
    <property type="entry name" value="YJGP_YJGQ FAMILY PERMEASE"/>
    <property type="match status" value="1"/>
</dbReference>
<evidence type="ECO:0000256" key="6">
    <source>
        <dbReference type="ARBA" id="ARBA00022989"/>
    </source>
</evidence>
<gene>
    <name evidence="10" type="ORF">EVA96_01440</name>
</gene>
<evidence type="ECO:0000313" key="10">
    <source>
        <dbReference type="EMBL" id="RZO21416.1"/>
    </source>
</evidence>
<evidence type="ECO:0000256" key="8">
    <source>
        <dbReference type="ARBA" id="ARBA00026081"/>
    </source>
</evidence>
<evidence type="ECO:0000256" key="3">
    <source>
        <dbReference type="ARBA" id="ARBA00007725"/>
    </source>
</evidence>
<feature type="transmembrane region" description="Helical" evidence="9">
    <location>
        <begin position="301"/>
        <end position="322"/>
    </location>
</feature>
<comment type="subunit">
    <text evidence="8">Component of the lipopolysaccharide transport and assembly complex. The LptBFG transporter is composed of two ATP-binding proteins (LptB) and two transmembrane proteins (LptF and LptG).</text>
</comment>
<dbReference type="AlphaFoldDB" id="A0A520MJJ5"/>
<feature type="transmembrane region" description="Helical" evidence="9">
    <location>
        <begin position="98"/>
        <end position="116"/>
    </location>
</feature>
<dbReference type="PANTHER" id="PTHR33529">
    <property type="entry name" value="SLR0882 PROTEIN-RELATED"/>
    <property type="match status" value="1"/>
</dbReference>
<dbReference type="GO" id="GO:0015920">
    <property type="term" value="P:lipopolysaccharide transport"/>
    <property type="evidence" value="ECO:0007669"/>
    <property type="project" value="TreeGrafter"/>
</dbReference>
<evidence type="ECO:0000256" key="1">
    <source>
        <dbReference type="ARBA" id="ARBA00002265"/>
    </source>
</evidence>
<keyword evidence="6 9" id="KW-1133">Transmembrane helix</keyword>
<evidence type="ECO:0000256" key="5">
    <source>
        <dbReference type="ARBA" id="ARBA00022692"/>
    </source>
</evidence>
<comment type="function">
    <text evidence="1">Part of the ABC transporter complex LptBFG involved in the translocation of lipopolysaccharide (LPS) from the inner membrane to the outer membrane.</text>
</comment>
<comment type="subcellular location">
    <subcellularLocation>
        <location evidence="2">Cell membrane</location>
        <topology evidence="2">Multi-pass membrane protein</topology>
    </subcellularLocation>
</comment>
<evidence type="ECO:0000256" key="4">
    <source>
        <dbReference type="ARBA" id="ARBA00022475"/>
    </source>
</evidence>
<evidence type="ECO:0000256" key="2">
    <source>
        <dbReference type="ARBA" id="ARBA00004651"/>
    </source>
</evidence>
<comment type="similarity">
    <text evidence="3">Belongs to the LptF/LptG family.</text>
</comment>
<evidence type="ECO:0000256" key="9">
    <source>
        <dbReference type="SAM" id="Phobius"/>
    </source>
</evidence>
<feature type="transmembrane region" description="Helical" evidence="9">
    <location>
        <begin position="12"/>
        <end position="33"/>
    </location>
</feature>
<keyword evidence="4" id="KW-1003">Cell membrane</keyword>
<evidence type="ECO:0000256" key="7">
    <source>
        <dbReference type="ARBA" id="ARBA00023136"/>
    </source>
</evidence>
<dbReference type="InterPro" id="IPR005495">
    <property type="entry name" value="LptG/LptF_permease"/>
</dbReference>
<keyword evidence="5 9" id="KW-0812">Transmembrane</keyword>
<protein>
    <submittedName>
        <fullName evidence="10">LptF/LptG family permease</fullName>
    </submittedName>
</protein>
<reference evidence="10 11" key="1">
    <citation type="submission" date="2019-02" db="EMBL/GenBank/DDBJ databases">
        <title>Prokaryotic population dynamics and viral predation in marine succession experiment using metagenomics: the confinement effect.</title>
        <authorList>
            <person name="Haro-Moreno J.M."/>
            <person name="Rodriguez-Valera F."/>
            <person name="Lopez-Perez M."/>
        </authorList>
    </citation>
    <scope>NUCLEOTIDE SEQUENCE [LARGE SCALE GENOMIC DNA]</scope>
    <source>
        <strain evidence="10">MED-G163</strain>
    </source>
</reference>
<organism evidence="10 11">
    <name type="scientific">SAR86 cluster bacterium</name>
    <dbReference type="NCBI Taxonomy" id="2030880"/>
    <lineage>
        <taxon>Bacteria</taxon>
        <taxon>Pseudomonadati</taxon>
        <taxon>Pseudomonadota</taxon>
        <taxon>Gammaproteobacteria</taxon>
        <taxon>SAR86 cluster</taxon>
    </lineage>
</organism>
<feature type="transmembrane region" description="Helical" evidence="9">
    <location>
        <begin position="270"/>
        <end position="289"/>
    </location>
</feature>
<proteinExistence type="inferred from homology"/>
<evidence type="ECO:0000313" key="11">
    <source>
        <dbReference type="Proteomes" id="UP000315782"/>
    </source>
</evidence>
<name>A0A520MJJ5_9GAMM</name>
<dbReference type="EMBL" id="SHBI01000004">
    <property type="protein sequence ID" value="RZO21416.1"/>
    <property type="molecule type" value="Genomic_DNA"/>
</dbReference>
<dbReference type="Pfam" id="PF03739">
    <property type="entry name" value="LptF_LptG"/>
    <property type="match status" value="1"/>
</dbReference>
<dbReference type="GO" id="GO:0043190">
    <property type="term" value="C:ATP-binding cassette (ABC) transporter complex"/>
    <property type="evidence" value="ECO:0007669"/>
    <property type="project" value="TreeGrafter"/>
</dbReference>
<accession>A0A520MJJ5</accession>
<dbReference type="Proteomes" id="UP000315782">
    <property type="component" value="Unassembled WGS sequence"/>
</dbReference>
<comment type="caution">
    <text evidence="10">The sequence shown here is derived from an EMBL/GenBank/DDBJ whole genome shotgun (WGS) entry which is preliminary data.</text>
</comment>
<keyword evidence="7 9" id="KW-0472">Membrane</keyword>
<feature type="transmembrane region" description="Helical" evidence="9">
    <location>
        <begin position="328"/>
        <end position="347"/>
    </location>
</feature>